<dbReference type="GO" id="GO:0006412">
    <property type="term" value="P:translation"/>
    <property type="evidence" value="ECO:0000318"/>
    <property type="project" value="GO_Central"/>
</dbReference>
<evidence type="ECO:0000256" key="3">
    <source>
        <dbReference type="ARBA" id="ARBA00023274"/>
    </source>
</evidence>
<dbReference type="VEuPathDB" id="TriTrypDB:LMJFC_310044600"/>
<dbReference type="GO" id="GO:0003735">
    <property type="term" value="F:structural constituent of ribosome"/>
    <property type="evidence" value="ECO:0000318"/>
    <property type="project" value="GO_Central"/>
</dbReference>
<dbReference type="STRING" id="5664.Q4Q5X4"/>
<evidence type="ECO:0000313" key="6">
    <source>
        <dbReference type="Proteomes" id="UP000000542"/>
    </source>
</evidence>
<dbReference type="PANTHER" id="PTHR45987:SF4">
    <property type="entry name" value="LARGE RIBOSOMAL SUBUNIT PROTEIN BL12M"/>
    <property type="match status" value="1"/>
</dbReference>
<name>Q4Q5X4_LEIMA</name>
<comment type="similarity">
    <text evidence="1">Belongs to the bacterial ribosomal protein bL12 family.</text>
</comment>
<dbReference type="GO" id="GO:0003729">
    <property type="term" value="F:mRNA binding"/>
    <property type="evidence" value="ECO:0000318"/>
    <property type="project" value="GO_Central"/>
</dbReference>
<dbReference type="GeneID" id="5654222"/>
<dbReference type="eggNOG" id="KOG1715">
    <property type="taxonomic scope" value="Eukaryota"/>
</dbReference>
<dbReference type="InParanoid" id="Q4Q5X4"/>
<dbReference type="FunCoup" id="Q4Q5X4">
    <property type="interactions" value="159"/>
</dbReference>
<keyword evidence="2 5" id="KW-0689">Ribosomal protein</keyword>
<organism evidence="5 6">
    <name type="scientific">Leishmania major</name>
    <dbReference type="NCBI Taxonomy" id="5664"/>
    <lineage>
        <taxon>Eukaryota</taxon>
        <taxon>Discoba</taxon>
        <taxon>Euglenozoa</taxon>
        <taxon>Kinetoplastea</taxon>
        <taxon>Metakinetoplastina</taxon>
        <taxon>Trypanosomatida</taxon>
        <taxon>Trypanosomatidae</taxon>
        <taxon>Leishmaniinae</taxon>
        <taxon>Leishmania</taxon>
    </lineage>
</organism>
<dbReference type="VEuPathDB" id="TriTrypDB:LMJLV39_310039200"/>
<keyword evidence="3" id="KW-0687">Ribonucleoprotein</keyword>
<dbReference type="Proteomes" id="UP000000542">
    <property type="component" value="Chromosome 31"/>
</dbReference>
<dbReference type="FunFam" id="3.30.1390.10:FF:000001">
    <property type="entry name" value="50S ribosomal protein L7/L12"/>
    <property type="match status" value="1"/>
</dbReference>
<protein>
    <submittedName>
        <fullName evidence="5">Ribosomal protein l7/l12-like protein</fullName>
    </submittedName>
</protein>
<dbReference type="SUPFAM" id="SSF54736">
    <property type="entry name" value="ClpS-like"/>
    <property type="match status" value="1"/>
</dbReference>
<dbReference type="VEuPathDB" id="TriTrypDB:LmjF.31.2850"/>
<reference evidence="5 6" key="2">
    <citation type="journal article" date="2011" name="Genome Res.">
        <title>Chromosome and gene copy number variation allow major structural change between species and strains of Leishmania.</title>
        <authorList>
            <person name="Rogers M.B."/>
            <person name="Hilley J.D."/>
            <person name="Dickens N.J."/>
            <person name="Wilkes J."/>
            <person name="Bates P.A."/>
            <person name="Depledge D.P."/>
            <person name="Harris D."/>
            <person name="Her Y."/>
            <person name="Herzyk P."/>
            <person name="Imamura H."/>
            <person name="Otto T.D."/>
            <person name="Sanders M."/>
            <person name="Seeger K."/>
            <person name="Dujardin J.C."/>
            <person name="Berriman M."/>
            <person name="Smith D.F."/>
            <person name="Hertz-Fowler C."/>
            <person name="Mottram J.C."/>
        </authorList>
    </citation>
    <scope>NUCLEOTIDE SEQUENCE [LARGE SCALE GENOMIC DNA]</scope>
    <source>
        <strain evidence="6">MHOM/IL/81/Friedlin</strain>
    </source>
</reference>
<dbReference type="PANTHER" id="PTHR45987">
    <property type="entry name" value="39S RIBOSOMAL PROTEIN L12"/>
    <property type="match status" value="1"/>
</dbReference>
<reference evidence="5 6" key="1">
    <citation type="journal article" date="2005" name="Science">
        <title>The genome of the kinetoplastid parasite, Leishmania major.</title>
        <authorList>
            <person name="Ivens A.C."/>
            <person name="Peacock C.S."/>
            <person name="Worthey E.A."/>
            <person name="Murphy L."/>
            <person name="Aggarwal G."/>
            <person name="Berriman M."/>
            <person name="Sisk E."/>
            <person name="Rajandream M.A."/>
            <person name="Adlem E."/>
            <person name="Aert R."/>
            <person name="Anupama A."/>
            <person name="Apostolou Z."/>
            <person name="Attipoe P."/>
            <person name="Bason N."/>
            <person name="Bauser C."/>
            <person name="Beck A."/>
            <person name="Beverley S.M."/>
            <person name="Bianchettin G."/>
            <person name="Borzym K."/>
            <person name="Bothe G."/>
            <person name="Bruschi C.V."/>
            <person name="Collins M."/>
            <person name="Cadag E."/>
            <person name="Ciarloni L."/>
            <person name="Clayton C."/>
            <person name="Coulson R.M."/>
            <person name="Cronin A."/>
            <person name="Cruz A.K."/>
            <person name="Davies R.M."/>
            <person name="De Gaudenzi J."/>
            <person name="Dobson D.E."/>
            <person name="Duesterhoeft A."/>
            <person name="Fazelina G."/>
            <person name="Fosker N."/>
            <person name="Frasch A.C."/>
            <person name="Fraser A."/>
            <person name="Fuchs M."/>
            <person name="Gabel C."/>
            <person name="Goble A."/>
            <person name="Goffeau A."/>
            <person name="Harris D."/>
            <person name="Hertz-Fowler C."/>
            <person name="Hilbert H."/>
            <person name="Horn D."/>
            <person name="Huang Y."/>
            <person name="Klages S."/>
            <person name="Knights A."/>
            <person name="Kube M."/>
            <person name="Larke N."/>
            <person name="Litvin L."/>
            <person name="Lord A."/>
            <person name="Louie T."/>
            <person name="Marra M."/>
            <person name="Masuy D."/>
            <person name="Matthews K."/>
            <person name="Michaeli S."/>
            <person name="Mottram J.C."/>
            <person name="Muller-Auer S."/>
            <person name="Munden H."/>
            <person name="Nelson S."/>
            <person name="Norbertczak H."/>
            <person name="Oliver K."/>
            <person name="O'neil S."/>
            <person name="Pentony M."/>
            <person name="Pohl T.M."/>
            <person name="Price C."/>
            <person name="Purnelle B."/>
            <person name="Quail M.A."/>
            <person name="Rabbinowitsch E."/>
            <person name="Reinhardt R."/>
            <person name="Rieger M."/>
            <person name="Rinta J."/>
            <person name="Robben J."/>
            <person name="Robertson L."/>
            <person name="Ruiz J.C."/>
            <person name="Rutter S."/>
            <person name="Saunders D."/>
            <person name="Schafer M."/>
            <person name="Schein J."/>
            <person name="Schwartz D.C."/>
            <person name="Seeger K."/>
            <person name="Seyler A."/>
            <person name="Sharp S."/>
            <person name="Shin H."/>
            <person name="Sivam D."/>
            <person name="Squares R."/>
            <person name="Squares S."/>
            <person name="Tosato V."/>
            <person name="Vogt C."/>
            <person name="Volckaert G."/>
            <person name="Wambutt R."/>
            <person name="Warren T."/>
            <person name="Wedler H."/>
            <person name="Woodward J."/>
            <person name="Zhou S."/>
            <person name="Zimmermann W."/>
            <person name="Smith D.F."/>
            <person name="Blackwell J.M."/>
            <person name="Stuart K.D."/>
            <person name="Barrell B."/>
            <person name="Myler P.J."/>
        </authorList>
    </citation>
    <scope>NUCLEOTIDE SEQUENCE [LARGE SCALE GENOMIC DNA]</scope>
    <source>
        <strain evidence="6">MHOM/IL/81/Friedlin</strain>
    </source>
</reference>
<dbReference type="GO" id="GO:1990904">
    <property type="term" value="C:ribonucleoprotein complex"/>
    <property type="evidence" value="ECO:0007669"/>
    <property type="project" value="UniProtKB-KW"/>
</dbReference>
<evidence type="ECO:0000313" key="5">
    <source>
        <dbReference type="EMBL" id="CAJ08524.1"/>
    </source>
</evidence>
<proteinExistence type="inferred from homology"/>
<dbReference type="EMBL" id="FR796427">
    <property type="protein sequence ID" value="CAJ08524.1"/>
    <property type="molecule type" value="Genomic_DNA"/>
</dbReference>
<dbReference type="OMA" id="MDMATMT"/>
<dbReference type="VEuPathDB" id="TriTrypDB:LMJSD75_310039200"/>
<evidence type="ECO:0000256" key="1">
    <source>
        <dbReference type="ARBA" id="ARBA00007197"/>
    </source>
</evidence>
<dbReference type="AlphaFoldDB" id="Q4Q5X4"/>
<keyword evidence="6" id="KW-1185">Reference proteome</keyword>
<accession>Q4Q5X4</accession>
<feature type="domain" description="Large ribosomal subunit protein bL12 C-terminal" evidence="4">
    <location>
        <begin position="145"/>
        <end position="211"/>
    </location>
</feature>
<dbReference type="InterPro" id="IPR000206">
    <property type="entry name" value="Ribosomal_bL12"/>
</dbReference>
<dbReference type="GO" id="GO:0005840">
    <property type="term" value="C:ribosome"/>
    <property type="evidence" value="ECO:0007669"/>
    <property type="project" value="UniProtKB-KW"/>
</dbReference>
<dbReference type="CDD" id="cd00387">
    <property type="entry name" value="Ribosomal_L7_L12"/>
    <property type="match status" value="1"/>
</dbReference>
<dbReference type="InterPro" id="IPR014719">
    <property type="entry name" value="Ribosomal_bL12_C/ClpS-like"/>
</dbReference>
<dbReference type="HOGENOM" id="CLU_086499_2_0_1"/>
<evidence type="ECO:0000259" key="4">
    <source>
        <dbReference type="Pfam" id="PF00542"/>
    </source>
</evidence>
<dbReference type="Pfam" id="PF00542">
    <property type="entry name" value="Ribosomal_L12"/>
    <property type="match status" value="1"/>
</dbReference>
<dbReference type="KEGG" id="lma:LMJF_31_2850"/>
<dbReference type="Gene3D" id="3.30.1390.10">
    <property type="match status" value="1"/>
</dbReference>
<dbReference type="InterPro" id="IPR013823">
    <property type="entry name" value="Ribosomal_bL12_C"/>
</dbReference>
<dbReference type="RefSeq" id="XP_001685274.1">
    <property type="nucleotide sequence ID" value="XM_001685222.1"/>
</dbReference>
<evidence type="ECO:0000256" key="2">
    <source>
        <dbReference type="ARBA" id="ARBA00022980"/>
    </source>
</evidence>
<sequence>MRQSVLACDVVRRRVATAALFTSHRAIINGVASNRIPRGMTPLGVPCSEDVLEALAEAYVNMDMATMTAFHKKAMTEMLRAGGGDGGAEPAAVDYEEHLLRASGGFSGAAVATSTPAAPVAPGGDAAAAESAAPLVKKAPEKTAFDITLKMFPAETKIKLIKELRSVCGLSIQEAKTAIDKCPGVIARQVPKSDAEKLKDAMVKLGAEVELM</sequence>
<gene>
    <name evidence="5" type="ORF">LMJF_31_2850</name>
</gene>